<gene>
    <name evidence="4" type="primary">OCH1_4</name>
    <name evidence="4" type="ORF">TWF718_009210</name>
</gene>
<comment type="caution">
    <text evidence="4">The sequence shown here is derived from an EMBL/GenBank/DDBJ whole genome shotgun (WGS) entry which is preliminary data.</text>
</comment>
<sequence length="407" mass="46786">MSNDLRRDVFRGMYNNPIYRNPHAGEKDDNSKSSGTQAPPSGWFSGIRLPRRQAIISFLNVLLLFVFVWHLPLLRTPGHSFLPSGASGPYTHPSALHAPLKPDFTASVISPSTRKSRRQLLAQARELSNLQFPKKIWQTWKTINLPDDETYTRRQTWFSVNPTHEYELLTDKTALDYVIKNFNATDPYIVYLYENLPQRILAADILRYLIAYKSGGLYSDIDTECKRPIETWVCQSIGNMPDVKKRDINLVVGVELDILDKTKYSEQWVKDAGFSRRIQFLQWTIYAKPGHEILRRMITSIQEAIRADIEKTEGKTIKKIKYNSTEILDATGPWRYTQTILDYVNDITGREVKHEEFAGITEGKVFGDVLFLPVNRLSPGVGHSNAGDDETSFMIHHFKSSWRDDDE</sequence>
<evidence type="ECO:0000313" key="4">
    <source>
        <dbReference type="EMBL" id="KAK6339820.1"/>
    </source>
</evidence>
<feature type="region of interest" description="Disordered" evidence="2">
    <location>
        <begin position="16"/>
        <end position="42"/>
    </location>
</feature>
<dbReference type="GO" id="GO:0000136">
    <property type="term" value="C:mannan polymerase complex"/>
    <property type="evidence" value="ECO:0007669"/>
    <property type="project" value="TreeGrafter"/>
</dbReference>
<keyword evidence="3" id="KW-1133">Transmembrane helix</keyword>
<proteinExistence type="inferred from homology"/>
<dbReference type="Gene3D" id="3.90.550.20">
    <property type="match status" value="1"/>
</dbReference>
<dbReference type="PANTHER" id="PTHR31834">
    <property type="entry name" value="INITIATION-SPECIFIC ALPHA-1,6-MANNOSYLTRANSFERASE"/>
    <property type="match status" value="1"/>
</dbReference>
<keyword evidence="4" id="KW-0328">Glycosyltransferase</keyword>
<organism evidence="4 5">
    <name type="scientific">Orbilia javanica</name>
    <dbReference type="NCBI Taxonomy" id="47235"/>
    <lineage>
        <taxon>Eukaryota</taxon>
        <taxon>Fungi</taxon>
        <taxon>Dikarya</taxon>
        <taxon>Ascomycota</taxon>
        <taxon>Pezizomycotina</taxon>
        <taxon>Orbiliomycetes</taxon>
        <taxon>Orbiliales</taxon>
        <taxon>Orbiliaceae</taxon>
        <taxon>Orbilia</taxon>
    </lineage>
</organism>
<reference evidence="4 5" key="1">
    <citation type="submission" date="2019-10" db="EMBL/GenBank/DDBJ databases">
        <authorList>
            <person name="Palmer J.M."/>
        </authorList>
    </citation>
    <scope>NUCLEOTIDE SEQUENCE [LARGE SCALE GENOMIC DNA]</scope>
    <source>
        <strain evidence="4 5">TWF718</strain>
    </source>
</reference>
<dbReference type="GO" id="GO:0000009">
    <property type="term" value="F:alpha-1,6-mannosyltransferase activity"/>
    <property type="evidence" value="ECO:0007669"/>
    <property type="project" value="InterPro"/>
</dbReference>
<dbReference type="Proteomes" id="UP001313282">
    <property type="component" value="Unassembled WGS sequence"/>
</dbReference>
<dbReference type="Pfam" id="PF04488">
    <property type="entry name" value="Gly_transf_sug"/>
    <property type="match status" value="1"/>
</dbReference>
<dbReference type="InterPro" id="IPR029044">
    <property type="entry name" value="Nucleotide-diphossugar_trans"/>
</dbReference>
<keyword evidence="5" id="KW-1185">Reference proteome</keyword>
<dbReference type="InterPro" id="IPR007577">
    <property type="entry name" value="GlycoTrfase_DXD_sugar-bd_CS"/>
</dbReference>
<dbReference type="AlphaFoldDB" id="A0AAN8MN26"/>
<feature type="transmembrane region" description="Helical" evidence="3">
    <location>
        <begin position="54"/>
        <end position="74"/>
    </location>
</feature>
<name>A0AAN8MN26_9PEZI</name>
<dbReference type="InterPro" id="IPR039367">
    <property type="entry name" value="Och1-like"/>
</dbReference>
<dbReference type="SUPFAM" id="SSF53448">
    <property type="entry name" value="Nucleotide-diphospho-sugar transferases"/>
    <property type="match status" value="1"/>
</dbReference>
<keyword evidence="3" id="KW-0812">Transmembrane</keyword>
<evidence type="ECO:0000313" key="5">
    <source>
        <dbReference type="Proteomes" id="UP001313282"/>
    </source>
</evidence>
<dbReference type="PANTHER" id="PTHR31834:SF1">
    <property type="entry name" value="INITIATION-SPECIFIC ALPHA-1,6-MANNOSYLTRANSFERASE"/>
    <property type="match status" value="1"/>
</dbReference>
<protein>
    <submittedName>
        <fullName evidence="4">Membrane-bound alpha-1,6- mannosyltransferase Initiation-specific</fullName>
    </submittedName>
</protein>
<comment type="similarity">
    <text evidence="1">Belongs to the glycosyltransferase 32 family.</text>
</comment>
<keyword evidence="3" id="KW-0472">Membrane</keyword>
<dbReference type="EMBL" id="JAVHNR010000006">
    <property type="protein sequence ID" value="KAK6339820.1"/>
    <property type="molecule type" value="Genomic_DNA"/>
</dbReference>
<evidence type="ECO:0000256" key="3">
    <source>
        <dbReference type="SAM" id="Phobius"/>
    </source>
</evidence>
<keyword evidence="4" id="KW-0808">Transferase</keyword>
<dbReference type="GO" id="GO:0006487">
    <property type="term" value="P:protein N-linked glycosylation"/>
    <property type="evidence" value="ECO:0007669"/>
    <property type="project" value="TreeGrafter"/>
</dbReference>
<evidence type="ECO:0000256" key="1">
    <source>
        <dbReference type="ARBA" id="ARBA00009003"/>
    </source>
</evidence>
<accession>A0AAN8MN26</accession>
<evidence type="ECO:0000256" key="2">
    <source>
        <dbReference type="SAM" id="MobiDB-lite"/>
    </source>
</evidence>